<keyword evidence="5" id="KW-0548">Nucleotidyltransferase</keyword>
<dbReference type="InterPro" id="IPR050469">
    <property type="entry name" value="Diguanylate_Cyclase"/>
</dbReference>
<dbReference type="Proteomes" id="UP001595478">
    <property type="component" value="Unassembled WGS sequence"/>
</dbReference>
<dbReference type="SMART" id="SM00267">
    <property type="entry name" value="GGDEF"/>
    <property type="match status" value="1"/>
</dbReference>
<evidence type="ECO:0000313" key="5">
    <source>
        <dbReference type="EMBL" id="MFC3122392.1"/>
    </source>
</evidence>
<organism evidence="5 6">
    <name type="scientific">Agaribacter flavus</name>
    <dbReference type="NCBI Taxonomy" id="1902781"/>
    <lineage>
        <taxon>Bacteria</taxon>
        <taxon>Pseudomonadati</taxon>
        <taxon>Pseudomonadota</taxon>
        <taxon>Gammaproteobacteria</taxon>
        <taxon>Alteromonadales</taxon>
        <taxon>Alteromonadaceae</taxon>
        <taxon>Agaribacter</taxon>
    </lineage>
</organism>
<dbReference type="Gene3D" id="3.30.450.20">
    <property type="entry name" value="PAS domain"/>
    <property type="match status" value="1"/>
</dbReference>
<dbReference type="EC" id="2.7.7.65" evidence="1"/>
<dbReference type="CDD" id="cd00130">
    <property type="entry name" value="PAS"/>
    <property type="match status" value="1"/>
</dbReference>
<evidence type="ECO:0000259" key="3">
    <source>
        <dbReference type="PROSITE" id="PS50112"/>
    </source>
</evidence>
<evidence type="ECO:0000259" key="4">
    <source>
        <dbReference type="PROSITE" id="PS50887"/>
    </source>
</evidence>
<dbReference type="CDD" id="cd01949">
    <property type="entry name" value="GGDEF"/>
    <property type="match status" value="1"/>
</dbReference>
<dbReference type="RefSeq" id="WP_376920520.1">
    <property type="nucleotide sequence ID" value="NZ_JBHRSW010000021.1"/>
</dbReference>
<dbReference type="GO" id="GO:0052621">
    <property type="term" value="F:diguanylate cyclase activity"/>
    <property type="evidence" value="ECO:0007669"/>
    <property type="project" value="UniProtKB-EC"/>
</dbReference>
<sequence length="322" mass="36560">MEMGTQVSGSSSWQHALVSSIEVGIVVVDTNFVIEQWNQFMQNHSGYDLNDVRGRSLFTCFDDLDEAWLKNKCQPAVEMNTPVFMIWEQRHYLFKMDTARPVTSPAEYMYQNISIFPILCEKGAVEKICFLVYDVTDQAMSKMRIEGLNQKLKEISRVDGLTQLFNRRYWQERFEREFKLTIRSKKPISVLMLDIDHFKKVNDTYGHQAGDAVIQSISKLIKKATRETDIAGRYGGEEFVILLPDTTAENAYTVGERIRKAAEKTLVEHEGAEISVTISAGIAEFNAAYTQPLLWLEAADQALYDAKNAGRNTVIVSAVNTA</sequence>
<dbReference type="Gene3D" id="3.30.70.270">
    <property type="match status" value="1"/>
</dbReference>
<comment type="caution">
    <text evidence="5">The sequence shown here is derived from an EMBL/GenBank/DDBJ whole genome shotgun (WGS) entry which is preliminary data.</text>
</comment>
<evidence type="ECO:0000313" key="6">
    <source>
        <dbReference type="Proteomes" id="UP001595478"/>
    </source>
</evidence>
<feature type="domain" description="GGDEF" evidence="4">
    <location>
        <begin position="186"/>
        <end position="319"/>
    </location>
</feature>
<accession>A0ABV7FU61</accession>
<comment type="catalytic activity">
    <reaction evidence="2">
        <text>2 GTP = 3',3'-c-di-GMP + 2 diphosphate</text>
        <dbReference type="Rhea" id="RHEA:24898"/>
        <dbReference type="ChEBI" id="CHEBI:33019"/>
        <dbReference type="ChEBI" id="CHEBI:37565"/>
        <dbReference type="ChEBI" id="CHEBI:58805"/>
        <dbReference type="EC" id="2.7.7.65"/>
    </reaction>
</comment>
<dbReference type="InterPro" id="IPR035965">
    <property type="entry name" value="PAS-like_dom_sf"/>
</dbReference>
<evidence type="ECO:0000256" key="2">
    <source>
        <dbReference type="ARBA" id="ARBA00034247"/>
    </source>
</evidence>
<dbReference type="PANTHER" id="PTHR45138:SF9">
    <property type="entry name" value="DIGUANYLATE CYCLASE DGCM-RELATED"/>
    <property type="match status" value="1"/>
</dbReference>
<dbReference type="Pfam" id="PF08448">
    <property type="entry name" value="PAS_4"/>
    <property type="match status" value="1"/>
</dbReference>
<dbReference type="InterPro" id="IPR043128">
    <property type="entry name" value="Rev_trsase/Diguanyl_cyclase"/>
</dbReference>
<proteinExistence type="predicted"/>
<dbReference type="PROSITE" id="PS50112">
    <property type="entry name" value="PAS"/>
    <property type="match status" value="1"/>
</dbReference>
<dbReference type="InterPro" id="IPR029787">
    <property type="entry name" value="Nucleotide_cyclase"/>
</dbReference>
<protein>
    <recommendedName>
        <fullName evidence="1">diguanylate cyclase</fullName>
        <ecNumber evidence="1">2.7.7.65</ecNumber>
    </recommendedName>
</protein>
<dbReference type="PROSITE" id="PS50887">
    <property type="entry name" value="GGDEF"/>
    <property type="match status" value="1"/>
</dbReference>
<dbReference type="SMART" id="SM00091">
    <property type="entry name" value="PAS"/>
    <property type="match status" value="1"/>
</dbReference>
<dbReference type="NCBIfam" id="TIGR00229">
    <property type="entry name" value="sensory_box"/>
    <property type="match status" value="1"/>
</dbReference>
<dbReference type="SUPFAM" id="SSF55073">
    <property type="entry name" value="Nucleotide cyclase"/>
    <property type="match status" value="1"/>
</dbReference>
<dbReference type="InterPro" id="IPR013656">
    <property type="entry name" value="PAS_4"/>
</dbReference>
<dbReference type="SUPFAM" id="SSF55785">
    <property type="entry name" value="PYP-like sensor domain (PAS domain)"/>
    <property type="match status" value="1"/>
</dbReference>
<dbReference type="PANTHER" id="PTHR45138">
    <property type="entry name" value="REGULATORY COMPONENTS OF SENSORY TRANSDUCTION SYSTEM"/>
    <property type="match status" value="1"/>
</dbReference>
<evidence type="ECO:0000256" key="1">
    <source>
        <dbReference type="ARBA" id="ARBA00012528"/>
    </source>
</evidence>
<gene>
    <name evidence="5" type="ORF">ACFOHL_12245</name>
</gene>
<keyword evidence="5" id="KW-0808">Transferase</keyword>
<dbReference type="Pfam" id="PF00990">
    <property type="entry name" value="GGDEF"/>
    <property type="match status" value="1"/>
</dbReference>
<dbReference type="InterPro" id="IPR000014">
    <property type="entry name" value="PAS"/>
</dbReference>
<name>A0ABV7FU61_9ALTE</name>
<dbReference type="InterPro" id="IPR000160">
    <property type="entry name" value="GGDEF_dom"/>
</dbReference>
<keyword evidence="6" id="KW-1185">Reference proteome</keyword>
<reference evidence="6" key="1">
    <citation type="journal article" date="2019" name="Int. J. Syst. Evol. Microbiol.">
        <title>The Global Catalogue of Microorganisms (GCM) 10K type strain sequencing project: providing services to taxonomists for standard genome sequencing and annotation.</title>
        <authorList>
            <consortium name="The Broad Institute Genomics Platform"/>
            <consortium name="The Broad Institute Genome Sequencing Center for Infectious Disease"/>
            <person name="Wu L."/>
            <person name="Ma J."/>
        </authorList>
    </citation>
    <scope>NUCLEOTIDE SEQUENCE [LARGE SCALE GENOMIC DNA]</scope>
    <source>
        <strain evidence="6">KCTC 52473</strain>
    </source>
</reference>
<feature type="domain" description="PAS" evidence="3">
    <location>
        <begin position="10"/>
        <end position="80"/>
    </location>
</feature>
<dbReference type="EMBL" id="JBHRSW010000021">
    <property type="protein sequence ID" value="MFC3122392.1"/>
    <property type="molecule type" value="Genomic_DNA"/>
</dbReference>
<dbReference type="NCBIfam" id="TIGR00254">
    <property type="entry name" value="GGDEF"/>
    <property type="match status" value="1"/>
</dbReference>